<dbReference type="OrthoDB" id="6411631at2"/>
<proteinExistence type="predicted"/>
<protein>
    <submittedName>
        <fullName evidence="1">Uncharacterized protein</fullName>
    </submittedName>
</protein>
<organism evidence="1 2">
    <name type="scientific">Marinobacter lutaoensis</name>
    <dbReference type="NCBI Taxonomy" id="135739"/>
    <lineage>
        <taxon>Bacteria</taxon>
        <taxon>Pseudomonadati</taxon>
        <taxon>Pseudomonadota</taxon>
        <taxon>Gammaproteobacteria</taxon>
        <taxon>Pseudomonadales</taxon>
        <taxon>Marinobacteraceae</taxon>
        <taxon>Marinobacter</taxon>
    </lineage>
</organism>
<reference evidence="1 2" key="1">
    <citation type="submission" date="2016-12" db="EMBL/GenBank/DDBJ databases">
        <title>Marinobacter lutaoensis whole genome sequencing.</title>
        <authorList>
            <person name="Verma A."/>
            <person name="Krishnamurthi S."/>
        </authorList>
    </citation>
    <scope>NUCLEOTIDE SEQUENCE [LARGE SCALE GENOMIC DNA]</scope>
    <source>
        <strain evidence="1 2">T5054</strain>
    </source>
</reference>
<evidence type="ECO:0000313" key="1">
    <source>
        <dbReference type="EMBL" id="ONF43273.1"/>
    </source>
</evidence>
<dbReference type="RefSeq" id="WP_076724747.1">
    <property type="nucleotide sequence ID" value="NZ_MSCW01000007.1"/>
</dbReference>
<dbReference type="EMBL" id="MSCW01000007">
    <property type="protein sequence ID" value="ONF43273.1"/>
    <property type="molecule type" value="Genomic_DNA"/>
</dbReference>
<keyword evidence="2" id="KW-1185">Reference proteome</keyword>
<accession>A0A1V2DRQ8</accession>
<gene>
    <name evidence="1" type="ORF">BTO32_11345</name>
</gene>
<dbReference type="STRING" id="135739.BTO32_11345"/>
<dbReference type="AlphaFoldDB" id="A0A1V2DRQ8"/>
<evidence type="ECO:0000313" key="2">
    <source>
        <dbReference type="Proteomes" id="UP000189339"/>
    </source>
</evidence>
<name>A0A1V2DRQ8_9GAMM</name>
<dbReference type="Proteomes" id="UP000189339">
    <property type="component" value="Unassembled WGS sequence"/>
</dbReference>
<comment type="caution">
    <text evidence="1">The sequence shown here is derived from an EMBL/GenBank/DDBJ whole genome shotgun (WGS) entry which is preliminary data.</text>
</comment>
<sequence length="114" mass="12873">MAWLEIDDGIILGVHNERCESELEWVEFDGEANPGDGWVDGTLIPAREDIAPEELRRRQARAHILEYYPEWRQLNVLRAGDSEAIVTMGKFIDACRNWSNDPAADPADLAAIQP</sequence>